<keyword evidence="2" id="KW-1185">Reference proteome</keyword>
<evidence type="ECO:0000313" key="2">
    <source>
        <dbReference type="Proteomes" id="UP001055072"/>
    </source>
</evidence>
<sequence>MTRRSVVDTSPPVHREMKDKLDTSVFRKTVEVLAVKVPPAKAGIILKSPSMRGTIIDFPKMKSVLSTQDGERLVLLRFGDEVELPDNAREFLASQARPLQKHSIDLDYNYWTTDDILAAVLPEELLEGAPSGFATVGHIAHVNLNDEYLPYKHLIGQVILDKNRNIRTVVNKLNSIHTQFRYFQMELLAGEPDYVVEHPESDCRFTFDFSKVYWNSRLHTEHARLVESFTKDDVVADVFAGVGPFALPAAKKGCAVLANDLNPESYKYLKINVDKNKVSSLVRPSCEDGKDFIRSSVARVLEHPFPPPATPISKTQQHRAKRLAREQGRPEKANDEPSGPSRQRITQYVMNLPDSAITFLGAFRGLLSSTNSSVGGRNLSGVYGEEDSSMPMVHCYCFSREAELDKAEIDVRRRVEEELKGPLAKEVSLFHVRSVAPNKEMYCISFRLPRSIAFESLSS</sequence>
<name>A0ACB8UK71_9APHY</name>
<comment type="caution">
    <text evidence="1">The sequence shown here is derived from an EMBL/GenBank/DDBJ whole genome shotgun (WGS) entry which is preliminary data.</text>
</comment>
<organism evidence="1 2">
    <name type="scientific">Irpex rosettiformis</name>
    <dbReference type="NCBI Taxonomy" id="378272"/>
    <lineage>
        <taxon>Eukaryota</taxon>
        <taxon>Fungi</taxon>
        <taxon>Dikarya</taxon>
        <taxon>Basidiomycota</taxon>
        <taxon>Agaricomycotina</taxon>
        <taxon>Agaricomycetes</taxon>
        <taxon>Polyporales</taxon>
        <taxon>Irpicaceae</taxon>
        <taxon>Irpex</taxon>
    </lineage>
</organism>
<dbReference type="Proteomes" id="UP001055072">
    <property type="component" value="Unassembled WGS sequence"/>
</dbReference>
<reference evidence="1" key="1">
    <citation type="journal article" date="2021" name="Environ. Microbiol.">
        <title>Gene family expansions and transcriptome signatures uncover fungal adaptations to wood decay.</title>
        <authorList>
            <person name="Hage H."/>
            <person name="Miyauchi S."/>
            <person name="Viragh M."/>
            <person name="Drula E."/>
            <person name="Min B."/>
            <person name="Chaduli D."/>
            <person name="Navarro D."/>
            <person name="Favel A."/>
            <person name="Norest M."/>
            <person name="Lesage-Meessen L."/>
            <person name="Balint B."/>
            <person name="Merenyi Z."/>
            <person name="de Eugenio L."/>
            <person name="Morin E."/>
            <person name="Martinez A.T."/>
            <person name="Baldrian P."/>
            <person name="Stursova M."/>
            <person name="Martinez M.J."/>
            <person name="Novotny C."/>
            <person name="Magnuson J.K."/>
            <person name="Spatafora J.W."/>
            <person name="Maurice S."/>
            <person name="Pangilinan J."/>
            <person name="Andreopoulos W."/>
            <person name="LaButti K."/>
            <person name="Hundley H."/>
            <person name="Na H."/>
            <person name="Kuo A."/>
            <person name="Barry K."/>
            <person name="Lipzen A."/>
            <person name="Henrissat B."/>
            <person name="Riley R."/>
            <person name="Ahrendt S."/>
            <person name="Nagy L.G."/>
            <person name="Grigoriev I.V."/>
            <person name="Martin F."/>
            <person name="Rosso M.N."/>
        </authorList>
    </citation>
    <scope>NUCLEOTIDE SEQUENCE</scope>
    <source>
        <strain evidence="1">CBS 384.51</strain>
    </source>
</reference>
<proteinExistence type="predicted"/>
<dbReference type="EMBL" id="MU274900">
    <property type="protein sequence ID" value="KAI0094464.1"/>
    <property type="molecule type" value="Genomic_DNA"/>
</dbReference>
<protein>
    <submittedName>
        <fullName evidence="1">Met-10+ like-protein-domain-containing protein</fullName>
    </submittedName>
</protein>
<accession>A0ACB8UK71</accession>
<evidence type="ECO:0000313" key="1">
    <source>
        <dbReference type="EMBL" id="KAI0094464.1"/>
    </source>
</evidence>
<gene>
    <name evidence="1" type="ORF">BDY19DRAFT_879616</name>
</gene>